<reference evidence="1" key="1">
    <citation type="submission" date="2023-03" db="EMBL/GenBank/DDBJ databases">
        <authorList>
            <person name="Steffen K."/>
            <person name="Cardenas P."/>
        </authorList>
    </citation>
    <scope>NUCLEOTIDE SEQUENCE</scope>
</reference>
<protein>
    <submittedName>
        <fullName evidence="1">Uncharacterized protein</fullName>
    </submittedName>
</protein>
<keyword evidence="2" id="KW-1185">Reference proteome</keyword>
<name>A0AA35WGG3_GEOBA</name>
<gene>
    <name evidence="1" type="ORF">GBAR_LOCUS8522</name>
</gene>
<evidence type="ECO:0000313" key="2">
    <source>
        <dbReference type="Proteomes" id="UP001174909"/>
    </source>
</evidence>
<dbReference type="AlphaFoldDB" id="A0AA35WGG3"/>
<organism evidence="1 2">
    <name type="scientific">Geodia barretti</name>
    <name type="common">Barrett's horny sponge</name>
    <dbReference type="NCBI Taxonomy" id="519541"/>
    <lineage>
        <taxon>Eukaryota</taxon>
        <taxon>Metazoa</taxon>
        <taxon>Porifera</taxon>
        <taxon>Demospongiae</taxon>
        <taxon>Heteroscleromorpha</taxon>
        <taxon>Tetractinellida</taxon>
        <taxon>Astrophorina</taxon>
        <taxon>Geodiidae</taxon>
        <taxon>Geodia</taxon>
    </lineage>
</organism>
<accession>A0AA35WGG3</accession>
<dbReference type="Proteomes" id="UP001174909">
    <property type="component" value="Unassembled WGS sequence"/>
</dbReference>
<evidence type="ECO:0000313" key="1">
    <source>
        <dbReference type="EMBL" id="CAI8013450.1"/>
    </source>
</evidence>
<sequence length="67" mass="7482">MKSRFPGRLHTHQPRWSVSEGLTDKQAWALRGEVYRAGHTLTPRLLDCDAVTTTISPGSTHYSSTSK</sequence>
<proteinExistence type="predicted"/>
<comment type="caution">
    <text evidence="1">The sequence shown here is derived from an EMBL/GenBank/DDBJ whole genome shotgun (WGS) entry which is preliminary data.</text>
</comment>
<dbReference type="EMBL" id="CASHTH010001261">
    <property type="protein sequence ID" value="CAI8013450.1"/>
    <property type="molecule type" value="Genomic_DNA"/>
</dbReference>